<evidence type="ECO:0000256" key="2">
    <source>
        <dbReference type="ARBA" id="ARBA00005466"/>
    </source>
</evidence>
<keyword evidence="3" id="KW-0285">Flavoprotein</keyword>
<dbReference type="SUPFAM" id="SSF56176">
    <property type="entry name" value="FAD-binding/transporter-associated domain-like"/>
    <property type="match status" value="1"/>
</dbReference>
<dbReference type="Pfam" id="PF01565">
    <property type="entry name" value="FAD_binding_4"/>
    <property type="match status" value="1"/>
</dbReference>
<evidence type="ECO:0000256" key="4">
    <source>
        <dbReference type="ARBA" id="ARBA00022827"/>
    </source>
</evidence>
<evidence type="ECO:0000259" key="7">
    <source>
        <dbReference type="PROSITE" id="PS51387"/>
    </source>
</evidence>
<dbReference type="GO" id="GO:0071949">
    <property type="term" value="F:FAD binding"/>
    <property type="evidence" value="ECO:0007669"/>
    <property type="project" value="InterPro"/>
</dbReference>
<keyword evidence="5" id="KW-0560">Oxidoreductase</keyword>
<comment type="cofactor">
    <cofactor evidence="1">
        <name>FAD</name>
        <dbReference type="ChEBI" id="CHEBI:57692"/>
    </cofactor>
</comment>
<dbReference type="PANTHER" id="PTHR42973:SF39">
    <property type="entry name" value="FAD-BINDING PCMH-TYPE DOMAIN-CONTAINING PROTEIN"/>
    <property type="match status" value="1"/>
</dbReference>
<evidence type="ECO:0000256" key="1">
    <source>
        <dbReference type="ARBA" id="ARBA00001974"/>
    </source>
</evidence>
<sequence>MGVAGTAALGGCGDAERGNGGRATPAVTASGTPGSPAPRAAPTGRGVPWGALERGLEGRLIRPGDAAYSQARRLHMPRFDGRRPAGIAYCANPDDVRECVEFARRHAVPPALRSGGHGYAGWSTGPGLVIDVSALDRVRYDAASGLAEVGAGTRLVDMYARLARDGVSVPGGTCPTVGIAGLALGGGIGVMSRKYGLTCDTIREVRIVTADGRLVTADARRHPDLYWASRGGGGGNFGVVVSFLFQAHRTQDVTMFRVWWPWRRAAAVLRAWQEWGPGAPAELWSNVQLYGPPTIEVMGVFLGDAADLDRHLDRLEARVGAEPAGRVARRRSYQETMMSVAECSSMTVEQCHRRGTLPGTTPSGRWPRADYTAKSHFATRPLPAPAVHDLVRRVDGRGRSVILDALGGAVSGVPAGATAFPHRSALFSLQYLSSPGDRPWLRAVHRAMDRHLGPRAYVNYTDPELRDWQRAYHGPNLPRLRRVKSAYDPARLFDFPQAIPPA</sequence>
<dbReference type="Gene3D" id="3.30.43.10">
    <property type="entry name" value="Uridine Diphospho-n-acetylenolpyruvylglucosamine Reductase, domain 2"/>
    <property type="match status" value="1"/>
</dbReference>
<organism evidence="8 9">
    <name type="scientific">Bailinhaonella thermotolerans</name>
    <dbReference type="NCBI Taxonomy" id="1070861"/>
    <lineage>
        <taxon>Bacteria</taxon>
        <taxon>Bacillati</taxon>
        <taxon>Actinomycetota</taxon>
        <taxon>Actinomycetes</taxon>
        <taxon>Streptosporangiales</taxon>
        <taxon>Streptosporangiaceae</taxon>
        <taxon>Bailinhaonella</taxon>
    </lineage>
</organism>
<dbReference type="Gene3D" id="3.30.465.10">
    <property type="match status" value="1"/>
</dbReference>
<dbReference type="Gene3D" id="3.40.462.20">
    <property type="match status" value="1"/>
</dbReference>
<comment type="similarity">
    <text evidence="2">Belongs to the oxygen-dependent FAD-linked oxidoreductase family.</text>
</comment>
<evidence type="ECO:0000256" key="6">
    <source>
        <dbReference type="SAM" id="MobiDB-lite"/>
    </source>
</evidence>
<dbReference type="Proteomes" id="UP000265768">
    <property type="component" value="Unassembled WGS sequence"/>
</dbReference>
<dbReference type="PANTHER" id="PTHR42973">
    <property type="entry name" value="BINDING OXIDOREDUCTASE, PUTATIVE (AFU_ORTHOLOGUE AFUA_1G17690)-RELATED"/>
    <property type="match status" value="1"/>
</dbReference>
<keyword evidence="4" id="KW-0274">FAD</keyword>
<dbReference type="InterPro" id="IPR016166">
    <property type="entry name" value="FAD-bd_PCMH"/>
</dbReference>
<evidence type="ECO:0000256" key="3">
    <source>
        <dbReference type="ARBA" id="ARBA00022630"/>
    </source>
</evidence>
<feature type="domain" description="FAD-binding PCMH-type" evidence="7">
    <location>
        <begin position="79"/>
        <end position="250"/>
    </location>
</feature>
<evidence type="ECO:0000313" key="9">
    <source>
        <dbReference type="Proteomes" id="UP000265768"/>
    </source>
</evidence>
<reference evidence="8 9" key="1">
    <citation type="submission" date="2018-09" db="EMBL/GenBank/DDBJ databases">
        <title>YIM 75507 draft genome.</title>
        <authorList>
            <person name="Tang S."/>
            <person name="Feng Y."/>
        </authorList>
    </citation>
    <scope>NUCLEOTIDE SEQUENCE [LARGE SCALE GENOMIC DNA]</scope>
    <source>
        <strain evidence="8 9">YIM 75507</strain>
    </source>
</reference>
<dbReference type="PROSITE" id="PS51387">
    <property type="entry name" value="FAD_PCMH"/>
    <property type="match status" value="1"/>
</dbReference>
<dbReference type="GO" id="GO:0016491">
    <property type="term" value="F:oxidoreductase activity"/>
    <property type="evidence" value="ECO:0007669"/>
    <property type="project" value="UniProtKB-KW"/>
</dbReference>
<gene>
    <name evidence="8" type="ORF">D5H75_18850</name>
</gene>
<comment type="caution">
    <text evidence="8">The sequence shown here is derived from an EMBL/GenBank/DDBJ whole genome shotgun (WGS) entry which is preliminary data.</text>
</comment>
<dbReference type="InterPro" id="IPR006094">
    <property type="entry name" value="Oxid_FAD_bind_N"/>
</dbReference>
<dbReference type="Pfam" id="PF08031">
    <property type="entry name" value="BBE"/>
    <property type="match status" value="1"/>
</dbReference>
<dbReference type="AlphaFoldDB" id="A0A3A4AWK7"/>
<proteinExistence type="inferred from homology"/>
<dbReference type="InterPro" id="IPR012951">
    <property type="entry name" value="BBE"/>
</dbReference>
<dbReference type="InterPro" id="IPR016167">
    <property type="entry name" value="FAD-bd_PCMH_sub1"/>
</dbReference>
<dbReference type="InterPro" id="IPR016169">
    <property type="entry name" value="FAD-bd_PCMH_sub2"/>
</dbReference>
<evidence type="ECO:0000313" key="8">
    <source>
        <dbReference type="EMBL" id="RJL31754.1"/>
    </source>
</evidence>
<dbReference type="EMBL" id="QZEY01000006">
    <property type="protein sequence ID" value="RJL31754.1"/>
    <property type="molecule type" value="Genomic_DNA"/>
</dbReference>
<protein>
    <submittedName>
        <fullName evidence="8">FAD-binding oxidoreductase</fullName>
    </submittedName>
</protein>
<feature type="region of interest" description="Disordered" evidence="6">
    <location>
        <begin position="1"/>
        <end position="47"/>
    </location>
</feature>
<evidence type="ECO:0000256" key="5">
    <source>
        <dbReference type="ARBA" id="ARBA00023002"/>
    </source>
</evidence>
<accession>A0A3A4AWK7</accession>
<name>A0A3A4AWK7_9ACTN</name>
<dbReference type="InterPro" id="IPR050416">
    <property type="entry name" value="FAD-linked_Oxidoreductase"/>
</dbReference>
<keyword evidence="9" id="KW-1185">Reference proteome</keyword>
<dbReference type="InterPro" id="IPR036318">
    <property type="entry name" value="FAD-bd_PCMH-like_sf"/>
</dbReference>
<dbReference type="OrthoDB" id="5169292at2"/>